<reference evidence="1 2" key="1">
    <citation type="submission" date="2024-09" db="EMBL/GenBank/DDBJ databases">
        <authorList>
            <person name="Sun Q."/>
            <person name="Mori K."/>
        </authorList>
    </citation>
    <scope>NUCLEOTIDE SEQUENCE [LARGE SCALE GENOMIC DNA]</scope>
    <source>
        <strain evidence="1 2">TISTR 2452</strain>
    </source>
</reference>
<comment type="caution">
    <text evidence="1">The sequence shown here is derived from an EMBL/GenBank/DDBJ whole genome shotgun (WGS) entry which is preliminary data.</text>
</comment>
<gene>
    <name evidence="1" type="ORF">ACFFSY_12610</name>
</gene>
<protein>
    <recommendedName>
        <fullName evidence="3">DUF4333 domain-containing protein</fullName>
    </recommendedName>
</protein>
<sequence>MKHTLLGVVLTCSILAGCGGDNRVSSFEALFEQITGNVLSVNCSEVINSNNYKNENVIDIGRSCDIDITDSTRILGKDVSQTVDPNNIPKDAKIKIILETPVDVDELTKASHPAKEIQLLN</sequence>
<name>A0ABV5KNG1_9BACL</name>
<evidence type="ECO:0008006" key="3">
    <source>
        <dbReference type="Google" id="ProtNLM"/>
    </source>
</evidence>
<dbReference type="RefSeq" id="WP_377494355.1">
    <property type="nucleotide sequence ID" value="NZ_JBHMDO010000022.1"/>
</dbReference>
<organism evidence="1 2">
    <name type="scientific">Paenibacillus aurantiacus</name>
    <dbReference type="NCBI Taxonomy" id="1936118"/>
    <lineage>
        <taxon>Bacteria</taxon>
        <taxon>Bacillati</taxon>
        <taxon>Bacillota</taxon>
        <taxon>Bacilli</taxon>
        <taxon>Bacillales</taxon>
        <taxon>Paenibacillaceae</taxon>
        <taxon>Paenibacillus</taxon>
    </lineage>
</organism>
<dbReference type="PROSITE" id="PS51257">
    <property type="entry name" value="PROKAR_LIPOPROTEIN"/>
    <property type="match status" value="1"/>
</dbReference>
<proteinExistence type="predicted"/>
<accession>A0ABV5KNG1</accession>
<evidence type="ECO:0000313" key="2">
    <source>
        <dbReference type="Proteomes" id="UP001589747"/>
    </source>
</evidence>
<keyword evidence="2" id="KW-1185">Reference proteome</keyword>
<dbReference type="EMBL" id="JBHMDO010000022">
    <property type="protein sequence ID" value="MFB9326759.1"/>
    <property type="molecule type" value="Genomic_DNA"/>
</dbReference>
<dbReference type="Proteomes" id="UP001589747">
    <property type="component" value="Unassembled WGS sequence"/>
</dbReference>
<evidence type="ECO:0000313" key="1">
    <source>
        <dbReference type="EMBL" id="MFB9326759.1"/>
    </source>
</evidence>